<dbReference type="AlphaFoldDB" id="I3ZDT7"/>
<dbReference type="OrthoDB" id="9875088at2"/>
<evidence type="ECO:0000313" key="2">
    <source>
        <dbReference type="Proteomes" id="UP000006056"/>
    </source>
</evidence>
<dbReference type="STRING" id="926566.Terro_1084"/>
<sequence length="62" mass="6648">MNNVQNNKMFAVRKPSHLIRVWRSTGGAGTPLVCSWVMANAAAIEMTTAEQKSEQAGGLLCA</sequence>
<dbReference type="Proteomes" id="UP000006056">
    <property type="component" value="Chromosome"/>
</dbReference>
<dbReference type="KEGG" id="trs:Terro_1084"/>
<evidence type="ECO:0000313" key="1">
    <source>
        <dbReference type="EMBL" id="AFL87405.1"/>
    </source>
</evidence>
<gene>
    <name evidence="1" type="ordered locus">Terro_1084</name>
</gene>
<reference evidence="1 2" key="1">
    <citation type="submission" date="2012-06" db="EMBL/GenBank/DDBJ databases">
        <title>Complete genome of Terriglobus roseus DSM 18391.</title>
        <authorList>
            <consortium name="US DOE Joint Genome Institute (JGI-PGF)"/>
            <person name="Lucas S."/>
            <person name="Copeland A."/>
            <person name="Lapidus A."/>
            <person name="Glavina del Rio T."/>
            <person name="Dalin E."/>
            <person name="Tice H."/>
            <person name="Bruce D."/>
            <person name="Goodwin L."/>
            <person name="Pitluck S."/>
            <person name="Peters L."/>
            <person name="Mikhailova N."/>
            <person name="Munk A.C.C."/>
            <person name="Kyrpides N."/>
            <person name="Mavromatis K."/>
            <person name="Ivanova N."/>
            <person name="Brettin T."/>
            <person name="Detter J.C."/>
            <person name="Han C."/>
            <person name="Larimer F."/>
            <person name="Land M."/>
            <person name="Hauser L."/>
            <person name="Markowitz V."/>
            <person name="Cheng J.-F."/>
            <person name="Hugenholtz P."/>
            <person name="Woyke T."/>
            <person name="Wu D."/>
            <person name="Brambilla E."/>
            <person name="Klenk H.-P."/>
            <person name="Eisen J.A."/>
        </authorList>
    </citation>
    <scope>NUCLEOTIDE SEQUENCE [LARGE SCALE GENOMIC DNA]</scope>
    <source>
        <strain evidence="2">DSM 18391 / NRRL B-41598 / KBS 63</strain>
    </source>
</reference>
<organism evidence="1 2">
    <name type="scientific">Terriglobus roseus (strain DSM 18391 / NRRL B-41598 / KBS 63)</name>
    <dbReference type="NCBI Taxonomy" id="926566"/>
    <lineage>
        <taxon>Bacteria</taxon>
        <taxon>Pseudomonadati</taxon>
        <taxon>Acidobacteriota</taxon>
        <taxon>Terriglobia</taxon>
        <taxon>Terriglobales</taxon>
        <taxon>Acidobacteriaceae</taxon>
        <taxon>Terriglobus</taxon>
    </lineage>
</organism>
<dbReference type="HOGENOM" id="CLU_2902768_0_0_0"/>
<protein>
    <submittedName>
        <fullName evidence="1">Uncharacterized protein</fullName>
    </submittedName>
</protein>
<keyword evidence="2" id="KW-1185">Reference proteome</keyword>
<name>I3ZDT7_TERRK</name>
<dbReference type="EMBL" id="CP003379">
    <property type="protein sequence ID" value="AFL87405.1"/>
    <property type="molecule type" value="Genomic_DNA"/>
</dbReference>
<proteinExistence type="predicted"/>
<accession>I3ZDT7</accession>
<dbReference type="RefSeq" id="WP_014784974.1">
    <property type="nucleotide sequence ID" value="NC_018014.1"/>
</dbReference>